<sequence length="68" mass="7740">MRRFMTDTTNTQGSNERKLQHLQVTEISDNEIASILKRAKSKLSDSSKVTDTSAMNTRARFLAGRYCE</sequence>
<comment type="caution">
    <text evidence="1">The sequence shown here is derived from an EMBL/GenBank/DDBJ whole genome shotgun (WGS) entry which is preliminary data.</text>
</comment>
<dbReference type="Proteomes" id="UP001607151">
    <property type="component" value="Unassembled WGS sequence"/>
</dbReference>
<evidence type="ECO:0000313" key="2">
    <source>
        <dbReference type="Proteomes" id="UP001607151"/>
    </source>
</evidence>
<proteinExistence type="predicted"/>
<reference evidence="1 2" key="1">
    <citation type="submission" date="2024-10" db="EMBL/GenBank/DDBJ databases">
        <authorList>
            <person name="Yibar A."/>
            <person name="Saticioglu I.B."/>
            <person name="Duman M."/>
            <person name="Ajmi N."/>
            <person name="Gurler F."/>
            <person name="Ay H."/>
            <person name="Onuk E."/>
            <person name="Guler S."/>
            <person name="Romalde J.L."/>
        </authorList>
    </citation>
    <scope>NUCLEOTIDE SEQUENCE [LARGE SCALE GENOMIC DNA]</scope>
    <source>
        <strain evidence="1 2">14-MA-B</strain>
    </source>
</reference>
<protein>
    <submittedName>
        <fullName evidence="1">Uncharacterized protein</fullName>
    </submittedName>
</protein>
<name>A0ABW7J0F8_9VIBR</name>
<accession>A0ABW7J0F8</accession>
<keyword evidence="2" id="KW-1185">Reference proteome</keyword>
<dbReference type="EMBL" id="JBIHSN010000005">
    <property type="protein sequence ID" value="MFH0267392.1"/>
    <property type="molecule type" value="Genomic_DNA"/>
</dbReference>
<dbReference type="RefSeq" id="WP_394608906.1">
    <property type="nucleotide sequence ID" value="NZ_JBIHSN010000005.1"/>
</dbReference>
<evidence type="ECO:0000313" key="1">
    <source>
        <dbReference type="EMBL" id="MFH0267392.1"/>
    </source>
</evidence>
<organism evidence="1 2">
    <name type="scientific">Vibrio rumoiensis</name>
    <dbReference type="NCBI Taxonomy" id="76258"/>
    <lineage>
        <taxon>Bacteria</taxon>
        <taxon>Pseudomonadati</taxon>
        <taxon>Pseudomonadota</taxon>
        <taxon>Gammaproteobacteria</taxon>
        <taxon>Vibrionales</taxon>
        <taxon>Vibrionaceae</taxon>
        <taxon>Vibrio</taxon>
    </lineage>
</organism>
<gene>
    <name evidence="1" type="ORF">ACGRQ9_18305</name>
</gene>